<dbReference type="AlphaFoldDB" id="A0A396JKB5"/>
<organism evidence="1">
    <name type="scientific">Medicago truncatula</name>
    <name type="common">Barrel medic</name>
    <name type="synonym">Medicago tribuloides</name>
    <dbReference type="NCBI Taxonomy" id="3880"/>
    <lineage>
        <taxon>Eukaryota</taxon>
        <taxon>Viridiplantae</taxon>
        <taxon>Streptophyta</taxon>
        <taxon>Embryophyta</taxon>
        <taxon>Tracheophyta</taxon>
        <taxon>Spermatophyta</taxon>
        <taxon>Magnoliopsida</taxon>
        <taxon>eudicotyledons</taxon>
        <taxon>Gunneridae</taxon>
        <taxon>Pentapetalae</taxon>
        <taxon>rosids</taxon>
        <taxon>fabids</taxon>
        <taxon>Fabales</taxon>
        <taxon>Fabaceae</taxon>
        <taxon>Papilionoideae</taxon>
        <taxon>50 kb inversion clade</taxon>
        <taxon>NPAAA clade</taxon>
        <taxon>Hologalegina</taxon>
        <taxon>IRL clade</taxon>
        <taxon>Trifolieae</taxon>
        <taxon>Medicago</taxon>
    </lineage>
</organism>
<sequence length="63" mass="7532">MISTTIPMYVTTAHVHVNIHMIFNWIRTIEIRYLRLIPKTQRVRLKHKICFVEGKGITETLRI</sequence>
<reference evidence="1" key="1">
    <citation type="journal article" date="2018" name="Nat. Plants">
        <title>Whole-genome landscape of Medicago truncatula symbiotic genes.</title>
        <authorList>
            <person name="Pecrix Y."/>
            <person name="Gamas P."/>
            <person name="Carrere S."/>
        </authorList>
    </citation>
    <scope>NUCLEOTIDE SEQUENCE</scope>
    <source>
        <tissue evidence="1">Leaves</tissue>
    </source>
</reference>
<dbReference type="Gramene" id="rna1283">
    <property type="protein sequence ID" value="RHN77792.1"/>
    <property type="gene ID" value="gene1283"/>
</dbReference>
<name>A0A396JKB5_MEDTR</name>
<comment type="caution">
    <text evidence="1">The sequence shown here is derived from an EMBL/GenBank/DDBJ whole genome shotgun (WGS) entry which is preliminary data.</text>
</comment>
<accession>A0A396JKB5</accession>
<dbReference type="Proteomes" id="UP000265566">
    <property type="component" value="Chromosome 1"/>
</dbReference>
<evidence type="ECO:0000313" key="1">
    <source>
        <dbReference type="EMBL" id="RHN77792.1"/>
    </source>
</evidence>
<gene>
    <name evidence="1" type="ORF">MtrunA17_Chr1g0158551</name>
</gene>
<proteinExistence type="predicted"/>
<protein>
    <submittedName>
        <fullName evidence="1">Uncharacterized protein</fullName>
    </submittedName>
</protein>
<dbReference type="EMBL" id="PSQE01000001">
    <property type="protein sequence ID" value="RHN77792.1"/>
    <property type="molecule type" value="Genomic_DNA"/>
</dbReference>